<dbReference type="EMBL" id="AQHN01000028">
    <property type="protein sequence ID" value="ENN88377.1"/>
    <property type="molecule type" value="Genomic_DNA"/>
</dbReference>
<dbReference type="AlphaFoldDB" id="N6VBC6"/>
<reference evidence="1 2" key="1">
    <citation type="journal article" date="2012" name="BMC Genomics">
        <title>Genomic basis of broad host range and environmental adaptability of Rhizobium tropici CIAT 899 and Rhizobium sp. PRF 81 which are used in inoculants for common bean (Phaseolus vulgaris L.).</title>
        <authorList>
            <person name="Ormeno-Orrillo E."/>
            <person name="Menna P."/>
            <person name="Almeida L.G."/>
            <person name="Ollero F.J."/>
            <person name="Nicolas M.F."/>
            <person name="Pains Rodrigues E."/>
            <person name="Shigueyoshi Nakatani A."/>
            <person name="Silva Batista J.S."/>
            <person name="Oliveira Chueire L.M."/>
            <person name="Souza R.C."/>
            <person name="Ribeiro Vasconcelos A.T."/>
            <person name="Megias M."/>
            <person name="Hungria M."/>
            <person name="Martinez-Romero E."/>
        </authorList>
    </citation>
    <scope>NUCLEOTIDE SEQUENCE [LARGE SCALE GENOMIC DNA]</scope>
    <source>
        <strain evidence="1 2">PRF 81</strain>
    </source>
</reference>
<comment type="caution">
    <text evidence="1">The sequence shown here is derived from an EMBL/GenBank/DDBJ whole genome shotgun (WGS) entry which is preliminary data.</text>
</comment>
<evidence type="ECO:0000313" key="1">
    <source>
        <dbReference type="EMBL" id="ENN88377.1"/>
    </source>
</evidence>
<protein>
    <submittedName>
        <fullName evidence="1">Uncharacterized protein</fullName>
    </submittedName>
</protein>
<name>N6VBC6_9HYPH</name>
<gene>
    <name evidence="1" type="ORF">RHSP_75992</name>
</gene>
<accession>N6VBC6</accession>
<keyword evidence="2" id="KW-1185">Reference proteome</keyword>
<dbReference type="STRING" id="363754.RHSP_75992"/>
<dbReference type="PATRIC" id="fig|363754.4.peg.1635"/>
<evidence type="ECO:0000313" key="2">
    <source>
        <dbReference type="Proteomes" id="UP000012429"/>
    </source>
</evidence>
<dbReference type="Proteomes" id="UP000012429">
    <property type="component" value="Unassembled WGS sequence"/>
</dbReference>
<sequence>MHCGVDTAGLEFHVGVVYVRELAQFGILEIGFGVVGGRRAGLDRQRLAFQVDGTGDLAIGRNHQQKAAVVVAIGKVDDLLAFVLDGDARKADIDLLGLQGRNDAVKVHRLKRVADADILGDGIPQVDIEADILVALLEFERHEGCVGGDDQILGLNVAEGDGGGEDADQQMTNTHFHGSSPCCGCAQILLSDAICKYTMLSEVCRIENLQALIHCIEDDAYKRGGNSSFRQPASKSMKHGIQRNRFISICCLCFGRSGSAPD</sequence>
<organism evidence="1 2">
    <name type="scientific">Rhizobium freirei PRF 81</name>
    <dbReference type="NCBI Taxonomy" id="363754"/>
    <lineage>
        <taxon>Bacteria</taxon>
        <taxon>Pseudomonadati</taxon>
        <taxon>Pseudomonadota</taxon>
        <taxon>Alphaproteobacteria</taxon>
        <taxon>Hyphomicrobiales</taxon>
        <taxon>Rhizobiaceae</taxon>
        <taxon>Rhizobium/Agrobacterium group</taxon>
        <taxon>Rhizobium</taxon>
    </lineage>
</organism>
<proteinExistence type="predicted"/>